<dbReference type="KEGG" id="tet:TTHERM_000985031"/>
<name>W7XJD5_TETTS</name>
<sequence length="351" mass="40331">MKIQFALIVFCIISTFASCNSQNNFLRMAAKQFASSDIFPLVSTVPNMDYHQLVYGQQAYNINYKGPPQGYTFYSGYTRNQVTFYLAPDQLTARDQTDIFIVRTHNIGKFIMSKFQDTIGEDIYVIIINVIATLDSRIKKVSVYNNPENVQFYYFFLENQQILSGQIIKQSRQQYVIEKLESVSNDFVDLINDTLFFKTYFLAKTQVNGIVKEVKTSYPLNKSVKQVCLSTQNVLTFVTDQDEVYQGSNIISNLPQQPIVDIQPGKNSTFSLLYRDRAVIVNSYQTAEKSLTFQQTTINIQQKEYGIYKRISLANIEGVYSENYKVILNTNNQYIDESSVDFFVSNNSIQA</sequence>
<dbReference type="GeneID" id="24441290"/>
<keyword evidence="3" id="KW-1185">Reference proteome</keyword>
<proteinExistence type="predicted"/>
<evidence type="ECO:0008006" key="4">
    <source>
        <dbReference type="Google" id="ProtNLM"/>
    </source>
</evidence>
<evidence type="ECO:0000313" key="3">
    <source>
        <dbReference type="Proteomes" id="UP000009168"/>
    </source>
</evidence>
<feature type="chain" id="PRO_5004903749" description="Transmembrane protein" evidence="1">
    <location>
        <begin position="22"/>
        <end position="351"/>
    </location>
</feature>
<feature type="signal peptide" evidence="1">
    <location>
        <begin position="1"/>
        <end position="21"/>
    </location>
</feature>
<gene>
    <name evidence="2" type="ORF">TTHERM_000985031</name>
</gene>
<dbReference type="RefSeq" id="XP_012652016.1">
    <property type="nucleotide sequence ID" value="XM_012796562.1"/>
</dbReference>
<dbReference type="AlphaFoldDB" id="W7XJD5"/>
<reference evidence="3" key="1">
    <citation type="journal article" date="2006" name="PLoS Biol.">
        <title>Macronuclear genome sequence of the ciliate Tetrahymena thermophila, a model eukaryote.</title>
        <authorList>
            <person name="Eisen J.A."/>
            <person name="Coyne R.S."/>
            <person name="Wu M."/>
            <person name="Wu D."/>
            <person name="Thiagarajan M."/>
            <person name="Wortman J.R."/>
            <person name="Badger J.H."/>
            <person name="Ren Q."/>
            <person name="Amedeo P."/>
            <person name="Jones K.M."/>
            <person name="Tallon L.J."/>
            <person name="Delcher A.L."/>
            <person name="Salzberg S.L."/>
            <person name="Silva J.C."/>
            <person name="Haas B.J."/>
            <person name="Majoros W.H."/>
            <person name="Farzad M."/>
            <person name="Carlton J.M."/>
            <person name="Smith R.K. Jr."/>
            <person name="Garg J."/>
            <person name="Pearlman R.E."/>
            <person name="Karrer K.M."/>
            <person name="Sun L."/>
            <person name="Manning G."/>
            <person name="Elde N.C."/>
            <person name="Turkewitz A.P."/>
            <person name="Asai D.J."/>
            <person name="Wilkes D.E."/>
            <person name="Wang Y."/>
            <person name="Cai H."/>
            <person name="Collins K."/>
            <person name="Stewart B.A."/>
            <person name="Lee S.R."/>
            <person name="Wilamowska K."/>
            <person name="Weinberg Z."/>
            <person name="Ruzzo W.L."/>
            <person name="Wloga D."/>
            <person name="Gaertig J."/>
            <person name="Frankel J."/>
            <person name="Tsao C.-C."/>
            <person name="Gorovsky M.A."/>
            <person name="Keeling P.J."/>
            <person name="Waller R.F."/>
            <person name="Patron N.J."/>
            <person name="Cherry J.M."/>
            <person name="Stover N.A."/>
            <person name="Krieger C.J."/>
            <person name="del Toro C."/>
            <person name="Ryder H.F."/>
            <person name="Williamson S.C."/>
            <person name="Barbeau R.A."/>
            <person name="Hamilton E.P."/>
            <person name="Orias E."/>
        </authorList>
    </citation>
    <scope>NUCLEOTIDE SEQUENCE [LARGE SCALE GENOMIC DNA]</scope>
    <source>
        <strain evidence="3">SB210</strain>
    </source>
</reference>
<organism evidence="2 3">
    <name type="scientific">Tetrahymena thermophila (strain SB210)</name>
    <dbReference type="NCBI Taxonomy" id="312017"/>
    <lineage>
        <taxon>Eukaryota</taxon>
        <taxon>Sar</taxon>
        <taxon>Alveolata</taxon>
        <taxon>Ciliophora</taxon>
        <taxon>Intramacronucleata</taxon>
        <taxon>Oligohymenophorea</taxon>
        <taxon>Hymenostomatida</taxon>
        <taxon>Tetrahymenina</taxon>
        <taxon>Tetrahymenidae</taxon>
        <taxon>Tetrahymena</taxon>
    </lineage>
</organism>
<dbReference type="InParanoid" id="W7XJD5"/>
<protein>
    <recommendedName>
        <fullName evidence="4">Transmembrane protein</fullName>
    </recommendedName>
</protein>
<keyword evidence="1" id="KW-0732">Signal</keyword>
<accession>W7XJD5</accession>
<evidence type="ECO:0000313" key="2">
    <source>
        <dbReference type="EMBL" id="EWS75431.1"/>
    </source>
</evidence>
<dbReference type="PROSITE" id="PS51257">
    <property type="entry name" value="PROKAR_LIPOPROTEIN"/>
    <property type="match status" value="1"/>
</dbReference>
<evidence type="ECO:0000256" key="1">
    <source>
        <dbReference type="SAM" id="SignalP"/>
    </source>
</evidence>
<dbReference type="EMBL" id="GG662768">
    <property type="protein sequence ID" value="EWS75431.1"/>
    <property type="molecule type" value="Genomic_DNA"/>
</dbReference>
<dbReference type="Proteomes" id="UP000009168">
    <property type="component" value="Unassembled WGS sequence"/>
</dbReference>